<dbReference type="GO" id="GO:0000976">
    <property type="term" value="F:transcription cis-regulatory region binding"/>
    <property type="evidence" value="ECO:0007669"/>
    <property type="project" value="TreeGrafter"/>
</dbReference>
<feature type="DNA-binding region" description="H-T-H motif" evidence="4">
    <location>
        <begin position="39"/>
        <end position="58"/>
    </location>
</feature>
<dbReference type="PRINTS" id="PR00455">
    <property type="entry name" value="HTHTETR"/>
</dbReference>
<evidence type="ECO:0000256" key="4">
    <source>
        <dbReference type="PROSITE-ProRule" id="PRU00335"/>
    </source>
</evidence>
<dbReference type="RefSeq" id="WP_155843476.1">
    <property type="nucleotide sequence ID" value="NZ_BAAAIA010000008.1"/>
</dbReference>
<comment type="caution">
    <text evidence="7">The sequence shown here is derived from an EMBL/GenBank/DDBJ whole genome shotgun (WGS) entry which is preliminary data.</text>
</comment>
<dbReference type="EMBL" id="WODA01000025">
    <property type="protein sequence ID" value="MUN08602.1"/>
    <property type="molecule type" value="Genomic_DNA"/>
</dbReference>
<dbReference type="GO" id="GO:0003700">
    <property type="term" value="F:DNA-binding transcription factor activity"/>
    <property type="evidence" value="ECO:0007669"/>
    <property type="project" value="TreeGrafter"/>
</dbReference>
<evidence type="ECO:0000313" key="7">
    <source>
        <dbReference type="EMBL" id="MUN08602.1"/>
    </source>
</evidence>
<dbReference type="Proteomes" id="UP000480122">
    <property type="component" value="Unassembled WGS sequence"/>
</dbReference>
<protein>
    <submittedName>
        <fullName evidence="7">TetR family transcriptional regulator</fullName>
    </submittedName>
</protein>
<dbReference type="InterPro" id="IPR036271">
    <property type="entry name" value="Tet_transcr_reg_TetR-rel_C_sf"/>
</dbReference>
<dbReference type="PROSITE" id="PS50977">
    <property type="entry name" value="HTH_TETR_2"/>
    <property type="match status" value="1"/>
</dbReference>
<dbReference type="InterPro" id="IPR050109">
    <property type="entry name" value="HTH-type_TetR-like_transc_reg"/>
</dbReference>
<sequence length="221" mass="24575">MTKPSTAEPKPLRADAERNRQAIICAAGRVFAEEGTAVTLEHIADVAGVGVGTIYRRFPTVDELVTVVMEEKIARYADRTEQAVEHARTAPWEAFEDYVFFMLEQQAADLAFSELILRPRDATALFRSEISRALDASIALVDRVKAAGSLREDFDHSDLYLLINANAGIIRGMGHAATKSWRRFGEYMLQAFRHSGDHELTPPPRTWARASRARSQASITG</sequence>
<evidence type="ECO:0000256" key="1">
    <source>
        <dbReference type="ARBA" id="ARBA00023015"/>
    </source>
</evidence>
<evidence type="ECO:0000313" key="8">
    <source>
        <dbReference type="Proteomes" id="UP000480122"/>
    </source>
</evidence>
<name>A0A7C9HNJ7_9MICO</name>
<reference evidence="7 8" key="1">
    <citation type="submission" date="2019-11" db="EMBL/GenBank/DDBJ databases">
        <title>Agromyces kandeliae sp. nov., isolated from mangrove soil.</title>
        <authorList>
            <person name="Wang R."/>
        </authorList>
    </citation>
    <scope>NUCLEOTIDE SEQUENCE [LARGE SCALE GENOMIC DNA]</scope>
    <source>
        <strain evidence="7 8">JCM 11431</strain>
    </source>
</reference>
<accession>A0A7C9HNJ7</accession>
<dbReference type="AlphaFoldDB" id="A0A7C9HNJ7"/>
<keyword evidence="3" id="KW-0804">Transcription</keyword>
<dbReference type="InterPro" id="IPR001647">
    <property type="entry name" value="HTH_TetR"/>
</dbReference>
<evidence type="ECO:0000256" key="5">
    <source>
        <dbReference type="SAM" id="MobiDB-lite"/>
    </source>
</evidence>
<dbReference type="Gene3D" id="1.10.357.10">
    <property type="entry name" value="Tetracycline Repressor, domain 2"/>
    <property type="match status" value="1"/>
</dbReference>
<dbReference type="SUPFAM" id="SSF48498">
    <property type="entry name" value="Tetracyclin repressor-like, C-terminal domain"/>
    <property type="match status" value="1"/>
</dbReference>
<keyword evidence="1" id="KW-0805">Transcription regulation</keyword>
<feature type="region of interest" description="Disordered" evidence="5">
    <location>
        <begin position="195"/>
        <end position="221"/>
    </location>
</feature>
<gene>
    <name evidence="7" type="ORF">GLX25_15945</name>
</gene>
<dbReference type="PANTHER" id="PTHR30055">
    <property type="entry name" value="HTH-TYPE TRANSCRIPTIONAL REGULATOR RUTR"/>
    <property type="match status" value="1"/>
</dbReference>
<feature type="domain" description="HTH tetR-type" evidence="6">
    <location>
        <begin position="17"/>
        <end position="76"/>
    </location>
</feature>
<evidence type="ECO:0000256" key="2">
    <source>
        <dbReference type="ARBA" id="ARBA00023125"/>
    </source>
</evidence>
<keyword evidence="8" id="KW-1185">Reference proteome</keyword>
<organism evidence="7 8">
    <name type="scientific">Agromyces luteolus</name>
    <dbReference type="NCBI Taxonomy" id="88373"/>
    <lineage>
        <taxon>Bacteria</taxon>
        <taxon>Bacillati</taxon>
        <taxon>Actinomycetota</taxon>
        <taxon>Actinomycetes</taxon>
        <taxon>Micrococcales</taxon>
        <taxon>Microbacteriaceae</taxon>
        <taxon>Agromyces</taxon>
    </lineage>
</organism>
<dbReference type="SUPFAM" id="SSF46689">
    <property type="entry name" value="Homeodomain-like"/>
    <property type="match status" value="1"/>
</dbReference>
<evidence type="ECO:0000259" key="6">
    <source>
        <dbReference type="PROSITE" id="PS50977"/>
    </source>
</evidence>
<dbReference type="PANTHER" id="PTHR30055:SF234">
    <property type="entry name" value="HTH-TYPE TRANSCRIPTIONAL REGULATOR BETI"/>
    <property type="match status" value="1"/>
</dbReference>
<feature type="compositionally biased region" description="Low complexity" evidence="5">
    <location>
        <begin position="208"/>
        <end position="221"/>
    </location>
</feature>
<keyword evidence="2 4" id="KW-0238">DNA-binding</keyword>
<dbReference type="Pfam" id="PF00440">
    <property type="entry name" value="TetR_N"/>
    <property type="match status" value="1"/>
</dbReference>
<evidence type="ECO:0000256" key="3">
    <source>
        <dbReference type="ARBA" id="ARBA00023163"/>
    </source>
</evidence>
<proteinExistence type="predicted"/>
<dbReference type="OrthoDB" id="3192968at2"/>
<dbReference type="InterPro" id="IPR009057">
    <property type="entry name" value="Homeodomain-like_sf"/>
</dbReference>